<keyword evidence="5 13" id="KW-0479">Metal-binding</keyword>
<feature type="short sequence motif" description="Nudix box" evidence="14">
    <location>
        <begin position="263"/>
        <end position="285"/>
    </location>
</feature>
<evidence type="ECO:0000256" key="1">
    <source>
        <dbReference type="ARBA" id="ARBA00001946"/>
    </source>
</evidence>
<comment type="similarity">
    <text evidence="2">Belongs to the Nudix hydrolase family. NudF subfamily.</text>
</comment>
<feature type="binding site" evidence="13">
    <location>
        <position position="262"/>
    </location>
    <ligand>
        <name>Mg(2+)</name>
        <dbReference type="ChEBI" id="CHEBI:18420"/>
        <label>1</label>
    </ligand>
</feature>
<keyword evidence="6" id="KW-0378">Hydrolase</keyword>
<evidence type="ECO:0000256" key="6">
    <source>
        <dbReference type="ARBA" id="ARBA00022801"/>
    </source>
</evidence>
<accession>A0A2T4JMP7</accession>
<evidence type="ECO:0000313" key="16">
    <source>
        <dbReference type="EMBL" id="PTE19189.1"/>
    </source>
</evidence>
<evidence type="ECO:0000256" key="13">
    <source>
        <dbReference type="PIRSR" id="PIRSR604385-2"/>
    </source>
</evidence>
<dbReference type="GO" id="GO:0047631">
    <property type="term" value="F:ADP-ribose diphosphatase activity"/>
    <property type="evidence" value="ECO:0007669"/>
    <property type="project" value="UniProtKB-EC"/>
</dbReference>
<dbReference type="GO" id="GO:0019693">
    <property type="term" value="P:ribose phosphate metabolic process"/>
    <property type="evidence" value="ECO:0007669"/>
    <property type="project" value="TreeGrafter"/>
</dbReference>
<dbReference type="GO" id="GO:0019144">
    <property type="term" value="F:ADP-sugar diphosphatase activity"/>
    <property type="evidence" value="ECO:0007669"/>
    <property type="project" value="TreeGrafter"/>
</dbReference>
<dbReference type="SUPFAM" id="SSF55811">
    <property type="entry name" value="Nudix"/>
    <property type="match status" value="1"/>
</dbReference>
<reference evidence="16 17" key="1">
    <citation type="submission" date="2018-03" db="EMBL/GenBank/DDBJ databases">
        <title>Rhodobacter veldkampii.</title>
        <authorList>
            <person name="Meyer T.E."/>
            <person name="Miller S."/>
            <person name="Lodha T."/>
            <person name="Gandham S."/>
            <person name="Chintalapati S."/>
            <person name="Chintalapati V.R."/>
        </authorList>
    </citation>
    <scope>NUCLEOTIDE SEQUENCE [LARGE SCALE GENOMIC DNA]</scope>
    <source>
        <strain evidence="16 17">DSM 11550</strain>
    </source>
</reference>
<dbReference type="CDD" id="cd06661">
    <property type="entry name" value="GGCT_like"/>
    <property type="match status" value="1"/>
</dbReference>
<dbReference type="InterPro" id="IPR020084">
    <property type="entry name" value="NUDIX_hydrolase_CS"/>
</dbReference>
<dbReference type="Pfam" id="PF06094">
    <property type="entry name" value="GGACT"/>
    <property type="match status" value="1"/>
</dbReference>
<dbReference type="InterPro" id="IPR009288">
    <property type="entry name" value="AIG2-like_dom"/>
</dbReference>
<organism evidence="16 17">
    <name type="scientific">Phaeovulum veldkampii DSM 11550</name>
    <dbReference type="NCBI Taxonomy" id="1185920"/>
    <lineage>
        <taxon>Bacteria</taxon>
        <taxon>Pseudomonadati</taxon>
        <taxon>Pseudomonadota</taxon>
        <taxon>Alphaproteobacteria</taxon>
        <taxon>Rhodobacterales</taxon>
        <taxon>Paracoccaceae</taxon>
        <taxon>Phaeovulum</taxon>
    </lineage>
</organism>
<dbReference type="PANTHER" id="PTHR11839">
    <property type="entry name" value="UDP/ADP-SUGAR PYROPHOSPHATASE"/>
    <property type="match status" value="1"/>
</dbReference>
<dbReference type="GO" id="GO:0005829">
    <property type="term" value="C:cytosol"/>
    <property type="evidence" value="ECO:0007669"/>
    <property type="project" value="TreeGrafter"/>
</dbReference>
<dbReference type="NCBIfam" id="TIGR00052">
    <property type="entry name" value="nudix-type nucleoside diphosphatase, YffH/AdpP family"/>
    <property type="match status" value="1"/>
</dbReference>
<evidence type="ECO:0000256" key="14">
    <source>
        <dbReference type="PIRSR" id="PIRSR604385-3"/>
    </source>
</evidence>
<dbReference type="EC" id="3.6.1.13" evidence="3"/>
<dbReference type="InterPro" id="IPR036568">
    <property type="entry name" value="GGCT-like_sf"/>
</dbReference>
<dbReference type="InterPro" id="IPR013024">
    <property type="entry name" value="GGCT-like"/>
</dbReference>
<feature type="binding site" evidence="13">
    <location>
        <position position="282"/>
    </location>
    <ligand>
        <name>Mg(2+)</name>
        <dbReference type="ChEBI" id="CHEBI:18420"/>
        <label>1</label>
    </ligand>
</feature>
<dbReference type="Gene3D" id="3.90.79.10">
    <property type="entry name" value="Nucleoside Triphosphate Pyrophosphohydrolase"/>
    <property type="match status" value="1"/>
</dbReference>
<dbReference type="Gene3D" id="3.10.490.10">
    <property type="entry name" value="Gamma-glutamyl cyclotransferase-like"/>
    <property type="match status" value="1"/>
</dbReference>
<dbReference type="GO" id="GO:0006753">
    <property type="term" value="P:nucleoside phosphate metabolic process"/>
    <property type="evidence" value="ECO:0007669"/>
    <property type="project" value="TreeGrafter"/>
</dbReference>
<dbReference type="OrthoDB" id="5292471at2"/>
<evidence type="ECO:0000256" key="11">
    <source>
        <dbReference type="ARBA" id="ARBA00033056"/>
    </source>
</evidence>
<feature type="binding site" evidence="13">
    <location>
        <position position="278"/>
    </location>
    <ligand>
        <name>Mg(2+)</name>
        <dbReference type="ChEBI" id="CHEBI:18420"/>
        <label>1</label>
    </ligand>
</feature>
<evidence type="ECO:0000256" key="2">
    <source>
        <dbReference type="ARBA" id="ARBA00007482"/>
    </source>
</evidence>
<evidence type="ECO:0000256" key="12">
    <source>
        <dbReference type="ARBA" id="ARBA00049546"/>
    </source>
</evidence>
<dbReference type="CDD" id="cd24155">
    <property type="entry name" value="NUDIX_ADPRase"/>
    <property type="match status" value="1"/>
</dbReference>
<dbReference type="GO" id="GO:0046872">
    <property type="term" value="F:metal ion binding"/>
    <property type="evidence" value="ECO:0007669"/>
    <property type="project" value="UniProtKB-KW"/>
</dbReference>
<dbReference type="AlphaFoldDB" id="A0A2T4JMP7"/>
<feature type="binding site" evidence="13">
    <location>
        <position position="331"/>
    </location>
    <ligand>
        <name>Mg(2+)</name>
        <dbReference type="ChEBI" id="CHEBI:18420"/>
        <label>1</label>
    </ligand>
</feature>
<dbReference type="EMBL" id="PZKF01000001">
    <property type="protein sequence ID" value="PTE19189.1"/>
    <property type="molecule type" value="Genomic_DNA"/>
</dbReference>
<evidence type="ECO:0000313" key="17">
    <source>
        <dbReference type="Proteomes" id="UP000241899"/>
    </source>
</evidence>
<evidence type="ECO:0000256" key="3">
    <source>
        <dbReference type="ARBA" id="ARBA00012453"/>
    </source>
</evidence>
<dbReference type="InterPro" id="IPR004385">
    <property type="entry name" value="NDP_pyrophosphatase"/>
</dbReference>
<dbReference type="InterPro" id="IPR015797">
    <property type="entry name" value="NUDIX_hydrolase-like_dom_sf"/>
</dbReference>
<sequence length="374" mass="40271">MVDAFFYGTLCHPPLLAEVLGRRVDLIPAVLPGHAVRQALGPAGPLPFAVLMSAEAGSGAAGAVVRGLDAQDLARIAYYEAGYTAQTVAVQVADAPAMARAWLAEPGRWQPGAPWSLADWQGRWAAVATEAVRDYMAGMGQIAPDQALARYPMLLVRAASRLRARDVRPATLRRAASPLDVAVQDRRLAYARFFAVEDYRLTHRSFDGGQSPVLDRAAFVSCDAVVVLPYDPVTDRVLVVEQFRTGAFARGDLNPWLIEPVAGRIDADETPEAAARREAAEEAGLTLGRLIAGPGYYPSPGAKTEYIYSFVALADLPDTAARLGGMACEGEDIRAHVIAFDRLMALVETGEVNNATLLVLALWLARLRPDLRRA</sequence>
<dbReference type="SUPFAM" id="SSF110857">
    <property type="entry name" value="Gamma-glutamyl cyclotransferase-like"/>
    <property type="match status" value="1"/>
</dbReference>
<evidence type="ECO:0000256" key="4">
    <source>
        <dbReference type="ARBA" id="ARBA00013297"/>
    </source>
</evidence>
<dbReference type="PANTHER" id="PTHR11839:SF5">
    <property type="entry name" value="ADP-RIBOSE PYROPHOSPHATASE"/>
    <property type="match status" value="1"/>
</dbReference>
<comment type="catalytic activity">
    <reaction evidence="12">
        <text>ADP-D-ribose + H2O = D-ribose 5-phosphate + AMP + 2 H(+)</text>
        <dbReference type="Rhea" id="RHEA:10412"/>
        <dbReference type="ChEBI" id="CHEBI:15377"/>
        <dbReference type="ChEBI" id="CHEBI:15378"/>
        <dbReference type="ChEBI" id="CHEBI:57967"/>
        <dbReference type="ChEBI" id="CHEBI:78346"/>
        <dbReference type="ChEBI" id="CHEBI:456215"/>
        <dbReference type="EC" id="3.6.1.13"/>
    </reaction>
</comment>
<keyword evidence="17" id="KW-1185">Reference proteome</keyword>
<evidence type="ECO:0000256" key="10">
    <source>
        <dbReference type="ARBA" id="ARBA00030308"/>
    </source>
</evidence>
<evidence type="ECO:0000259" key="15">
    <source>
        <dbReference type="PROSITE" id="PS51462"/>
    </source>
</evidence>
<gene>
    <name evidence="16" type="ORF">C5F46_00040</name>
</gene>
<evidence type="ECO:0000256" key="8">
    <source>
        <dbReference type="ARBA" id="ARBA00025164"/>
    </source>
</evidence>
<name>A0A2T4JMP7_9RHOB</name>
<comment type="caution">
    <text evidence="16">The sequence shown here is derived from an EMBL/GenBank/DDBJ whole genome shotgun (WGS) entry which is preliminary data.</text>
</comment>
<evidence type="ECO:0000256" key="5">
    <source>
        <dbReference type="ARBA" id="ARBA00022723"/>
    </source>
</evidence>
<comment type="cofactor">
    <cofactor evidence="1 13">
        <name>Mg(2+)</name>
        <dbReference type="ChEBI" id="CHEBI:18420"/>
    </cofactor>
</comment>
<dbReference type="PROSITE" id="PS00893">
    <property type="entry name" value="NUDIX_BOX"/>
    <property type="match status" value="1"/>
</dbReference>
<dbReference type="PROSITE" id="PS51462">
    <property type="entry name" value="NUDIX"/>
    <property type="match status" value="1"/>
</dbReference>
<dbReference type="InterPro" id="IPR000086">
    <property type="entry name" value="NUDIX_hydrolase_dom"/>
</dbReference>
<keyword evidence="7 13" id="KW-0460">Magnesium</keyword>
<proteinExistence type="inferred from homology"/>
<feature type="domain" description="Nudix hydrolase" evidence="15">
    <location>
        <begin position="220"/>
        <end position="360"/>
    </location>
</feature>
<evidence type="ECO:0000256" key="9">
    <source>
        <dbReference type="ARBA" id="ARBA00030162"/>
    </source>
</evidence>
<protein>
    <recommendedName>
        <fullName evidence="4">ADP-ribose pyrophosphatase</fullName>
        <ecNumber evidence="3">3.6.1.13</ecNumber>
    </recommendedName>
    <alternativeName>
        <fullName evidence="9">ADP-ribose diphosphatase</fullName>
    </alternativeName>
    <alternativeName>
        <fullName evidence="11">ADP-ribose phosphohydrolase</fullName>
    </alternativeName>
    <alternativeName>
        <fullName evidence="10">Adenosine diphosphoribose pyrophosphatase</fullName>
    </alternativeName>
</protein>
<comment type="function">
    <text evidence="8">Acts on ADP-mannose and ADP-glucose as well as ADP-ribose. Prevents glycogen biosynthesis. The reaction catalyzed by this enzyme is a limiting step of the gluconeogenic process.</text>
</comment>
<evidence type="ECO:0000256" key="7">
    <source>
        <dbReference type="ARBA" id="ARBA00022842"/>
    </source>
</evidence>
<dbReference type="Proteomes" id="UP000241899">
    <property type="component" value="Unassembled WGS sequence"/>
</dbReference>
<dbReference type="Pfam" id="PF00293">
    <property type="entry name" value="NUDIX"/>
    <property type="match status" value="1"/>
</dbReference>
<dbReference type="RefSeq" id="WP_107323320.1">
    <property type="nucleotide sequence ID" value="NZ_NHSP01000086.1"/>
</dbReference>